<dbReference type="Proteomes" id="UP000237839">
    <property type="component" value="Unassembled WGS sequence"/>
</dbReference>
<evidence type="ECO:0000256" key="1">
    <source>
        <dbReference type="SAM" id="Phobius"/>
    </source>
</evidence>
<protein>
    <recommendedName>
        <fullName evidence="4">DUF3899 domain-containing protein</fullName>
    </recommendedName>
</protein>
<organism evidence="2 3">
    <name type="scientific">Solimicrobium silvestre</name>
    <dbReference type="NCBI Taxonomy" id="2099400"/>
    <lineage>
        <taxon>Bacteria</taxon>
        <taxon>Pseudomonadati</taxon>
        <taxon>Pseudomonadota</taxon>
        <taxon>Betaproteobacteria</taxon>
        <taxon>Burkholderiales</taxon>
        <taxon>Oxalobacteraceae</taxon>
        <taxon>Solimicrobium</taxon>
    </lineage>
</organism>
<dbReference type="AlphaFoldDB" id="A0A2S9GZD6"/>
<comment type="caution">
    <text evidence="2">The sequence shown here is derived from an EMBL/GenBank/DDBJ whole genome shotgun (WGS) entry which is preliminary data.</text>
</comment>
<keyword evidence="3" id="KW-1185">Reference proteome</keyword>
<dbReference type="EMBL" id="PUGF01000009">
    <property type="protein sequence ID" value="PRC93091.1"/>
    <property type="molecule type" value="Genomic_DNA"/>
</dbReference>
<sequence length="109" mass="12897">MCETTMKKFQLLTLFAEALFFCYFVWGALTTTHDKVLFLFNMGFLLIFLSGLYGDIFYYKDRFVRLKMSIPEIYKDAKTGKRSMTMVEHALLFLGFSFLAMSAYFKFFM</sequence>
<proteinExistence type="predicted"/>
<keyword evidence="1" id="KW-1133">Transmembrane helix</keyword>
<evidence type="ECO:0000313" key="3">
    <source>
        <dbReference type="Proteomes" id="UP000237839"/>
    </source>
</evidence>
<keyword evidence="1" id="KW-0812">Transmembrane</keyword>
<reference evidence="2 3" key="1">
    <citation type="submission" date="2018-02" db="EMBL/GenBank/DDBJ databases">
        <title>Solimicrobium silvestre gen. nov., sp. nov., isolated from alpine forest soil.</title>
        <authorList>
            <person name="Margesin R."/>
            <person name="Albuquerque L."/>
            <person name="Zhang D.-C."/>
            <person name="Froufe H.J.C."/>
            <person name="Severino R."/>
            <person name="Roxo I."/>
            <person name="Egas C."/>
            <person name="Da Costa M.S."/>
        </authorList>
    </citation>
    <scope>NUCLEOTIDE SEQUENCE [LARGE SCALE GENOMIC DNA]</scope>
    <source>
        <strain evidence="2 3">S20-91</strain>
    </source>
</reference>
<evidence type="ECO:0008006" key="4">
    <source>
        <dbReference type="Google" id="ProtNLM"/>
    </source>
</evidence>
<accession>A0A2S9GZD6</accession>
<feature type="transmembrane region" description="Helical" evidence="1">
    <location>
        <begin position="90"/>
        <end position="108"/>
    </location>
</feature>
<feature type="transmembrane region" description="Helical" evidence="1">
    <location>
        <begin position="37"/>
        <end position="59"/>
    </location>
</feature>
<evidence type="ECO:0000313" key="2">
    <source>
        <dbReference type="EMBL" id="PRC93091.1"/>
    </source>
</evidence>
<keyword evidence="1" id="KW-0472">Membrane</keyword>
<gene>
    <name evidence="2" type="ORF">S2091_2177</name>
</gene>
<name>A0A2S9GZD6_9BURK</name>